<proteinExistence type="inferred from homology"/>
<feature type="domain" description="Leucine-binding protein" evidence="4">
    <location>
        <begin position="54"/>
        <end position="401"/>
    </location>
</feature>
<evidence type="ECO:0000256" key="2">
    <source>
        <dbReference type="ARBA" id="ARBA00022729"/>
    </source>
</evidence>
<evidence type="ECO:0000313" key="6">
    <source>
        <dbReference type="Proteomes" id="UP000564496"/>
    </source>
</evidence>
<name>A0A7Z0ISX6_9ACTN</name>
<gene>
    <name evidence="5" type="ORF">BJ988_002880</name>
</gene>
<dbReference type="AlphaFoldDB" id="A0A7Z0ISX6"/>
<comment type="similarity">
    <text evidence="1">Belongs to the leucine-binding protein family.</text>
</comment>
<organism evidence="5 6">
    <name type="scientific">Nocardioides panzhihuensis</name>
    <dbReference type="NCBI Taxonomy" id="860243"/>
    <lineage>
        <taxon>Bacteria</taxon>
        <taxon>Bacillati</taxon>
        <taxon>Actinomycetota</taxon>
        <taxon>Actinomycetes</taxon>
        <taxon>Propionibacteriales</taxon>
        <taxon>Nocardioidaceae</taxon>
        <taxon>Nocardioides</taxon>
    </lineage>
</organism>
<reference evidence="5 6" key="1">
    <citation type="submission" date="2020-07" db="EMBL/GenBank/DDBJ databases">
        <title>Sequencing the genomes of 1000 actinobacteria strains.</title>
        <authorList>
            <person name="Klenk H.-P."/>
        </authorList>
    </citation>
    <scope>NUCLEOTIDE SEQUENCE [LARGE SCALE GENOMIC DNA]</scope>
    <source>
        <strain evidence="5 6">DSM 26487</strain>
    </source>
</reference>
<comment type="caution">
    <text evidence="5">The sequence shown here is derived from an EMBL/GenBank/DDBJ whole genome shotgun (WGS) entry which is preliminary data.</text>
</comment>
<evidence type="ECO:0000256" key="1">
    <source>
        <dbReference type="ARBA" id="ARBA00010062"/>
    </source>
</evidence>
<sequence>MQHLRRRTTAGITITALCLAALAACGRADSGSGSSGGQGSAGAPAEAPGFDGTTITVGALTPTSGRVAVIGNPVTVGNQIYFDMINESGGIAGKYPVEVLVRDSKYESTTAAQEYQATKDEVSMYVQLLGTQVVSSLLPDLAQDGIVASPASLDSFWVREQNLLPWGGPYQIQVVNGVDWYLTEGGGEGETICSLTQDDAYGATGRDGLAFVAEQHGIKLGKQVQFTLGTTDYTTHINQLKGAGCDAVLLTATPADTAGALGKAAQVGFEPQWLGQSPTWLKPLFEGDLKDYAEKNLVILAEGGSWDKSASKGMGDMIAALEKYSPDTPADWYLTVGWTQARATHQVLEAAVERGDLSRDGLIEAMNSLDTITADGMFGDYGWGAPEEREPPRTSTIYAVDIDGSPMGITPKAQDYTSDAAAEYSFDD</sequence>
<dbReference type="SUPFAM" id="SSF53822">
    <property type="entry name" value="Periplasmic binding protein-like I"/>
    <property type="match status" value="1"/>
</dbReference>
<dbReference type="RefSeq" id="WP_008357860.1">
    <property type="nucleotide sequence ID" value="NZ_JACBZR010000001.1"/>
</dbReference>
<dbReference type="EMBL" id="JACBZR010000001">
    <property type="protein sequence ID" value="NYI78232.1"/>
    <property type="molecule type" value="Genomic_DNA"/>
</dbReference>
<keyword evidence="2 3" id="KW-0732">Signal</keyword>
<accession>A0A7Z0ISX6</accession>
<dbReference type="InterPro" id="IPR028082">
    <property type="entry name" value="Peripla_BP_I"/>
</dbReference>
<dbReference type="PANTHER" id="PTHR47235">
    <property type="entry name" value="BLR6548 PROTEIN"/>
    <property type="match status" value="1"/>
</dbReference>
<feature type="chain" id="PRO_5030821984" evidence="3">
    <location>
        <begin position="24"/>
        <end position="428"/>
    </location>
</feature>
<evidence type="ECO:0000313" key="5">
    <source>
        <dbReference type="EMBL" id="NYI78232.1"/>
    </source>
</evidence>
<dbReference type="Gene3D" id="3.40.50.2300">
    <property type="match status" value="2"/>
</dbReference>
<evidence type="ECO:0000256" key="3">
    <source>
        <dbReference type="SAM" id="SignalP"/>
    </source>
</evidence>
<dbReference type="InterPro" id="IPR028081">
    <property type="entry name" value="Leu-bd"/>
</dbReference>
<dbReference type="Pfam" id="PF13458">
    <property type="entry name" value="Peripla_BP_6"/>
    <property type="match status" value="1"/>
</dbReference>
<dbReference type="PROSITE" id="PS51257">
    <property type="entry name" value="PROKAR_LIPOPROTEIN"/>
    <property type="match status" value="1"/>
</dbReference>
<dbReference type="Proteomes" id="UP000564496">
    <property type="component" value="Unassembled WGS sequence"/>
</dbReference>
<keyword evidence="6" id="KW-1185">Reference proteome</keyword>
<feature type="signal peptide" evidence="3">
    <location>
        <begin position="1"/>
        <end position="23"/>
    </location>
</feature>
<protein>
    <submittedName>
        <fullName evidence="5">ABC-type branched-subunit amino acid transport system substrate-binding protein</fullName>
    </submittedName>
</protein>
<dbReference type="PANTHER" id="PTHR47235:SF1">
    <property type="entry name" value="BLR6548 PROTEIN"/>
    <property type="match status" value="1"/>
</dbReference>
<evidence type="ECO:0000259" key="4">
    <source>
        <dbReference type="Pfam" id="PF13458"/>
    </source>
</evidence>